<evidence type="ECO:0000313" key="1">
    <source>
        <dbReference type="EMBL" id="KAF1992256.1"/>
    </source>
</evidence>
<keyword evidence="2" id="KW-1185">Reference proteome</keyword>
<dbReference type="EMBL" id="ML977137">
    <property type="protein sequence ID" value="KAF1992256.1"/>
    <property type="molecule type" value="Genomic_DNA"/>
</dbReference>
<name>A0A6G1HG99_9PEZI</name>
<evidence type="ECO:0000313" key="2">
    <source>
        <dbReference type="Proteomes" id="UP000800041"/>
    </source>
</evidence>
<proteinExistence type="predicted"/>
<dbReference type="AlphaFoldDB" id="A0A6G1HG99"/>
<sequence>MLTQVASILYAFHEGSKRPPPGFLSWKFYFSTPTGQRAVRCSGSNISMSLGEGFGVFVMSCWLLSPRLSTHSILSGTTVRPFFTARFRICSISLECFIFVATRHAKFVSPFSFACSSPFHDISPGISEHFIPRELCLWKLQHWSPVLVKYRDLRHTYLPPSLTPQPPVTCGLTRVTRCND</sequence>
<accession>A0A6G1HG99</accession>
<gene>
    <name evidence="1" type="ORF">K402DRAFT_1786</name>
</gene>
<organism evidence="1 2">
    <name type="scientific">Aulographum hederae CBS 113979</name>
    <dbReference type="NCBI Taxonomy" id="1176131"/>
    <lineage>
        <taxon>Eukaryota</taxon>
        <taxon>Fungi</taxon>
        <taxon>Dikarya</taxon>
        <taxon>Ascomycota</taxon>
        <taxon>Pezizomycotina</taxon>
        <taxon>Dothideomycetes</taxon>
        <taxon>Pleosporomycetidae</taxon>
        <taxon>Aulographales</taxon>
        <taxon>Aulographaceae</taxon>
    </lineage>
</organism>
<dbReference type="Proteomes" id="UP000800041">
    <property type="component" value="Unassembled WGS sequence"/>
</dbReference>
<reference evidence="1" key="1">
    <citation type="journal article" date="2020" name="Stud. Mycol.">
        <title>101 Dothideomycetes genomes: a test case for predicting lifestyles and emergence of pathogens.</title>
        <authorList>
            <person name="Haridas S."/>
            <person name="Albert R."/>
            <person name="Binder M."/>
            <person name="Bloem J."/>
            <person name="Labutti K."/>
            <person name="Salamov A."/>
            <person name="Andreopoulos B."/>
            <person name="Baker S."/>
            <person name="Barry K."/>
            <person name="Bills G."/>
            <person name="Bluhm B."/>
            <person name="Cannon C."/>
            <person name="Castanera R."/>
            <person name="Culley D."/>
            <person name="Daum C."/>
            <person name="Ezra D."/>
            <person name="Gonzalez J."/>
            <person name="Henrissat B."/>
            <person name="Kuo A."/>
            <person name="Liang C."/>
            <person name="Lipzen A."/>
            <person name="Lutzoni F."/>
            <person name="Magnuson J."/>
            <person name="Mondo S."/>
            <person name="Nolan M."/>
            <person name="Ohm R."/>
            <person name="Pangilinan J."/>
            <person name="Park H.-J."/>
            <person name="Ramirez L."/>
            <person name="Alfaro M."/>
            <person name="Sun H."/>
            <person name="Tritt A."/>
            <person name="Yoshinaga Y."/>
            <person name="Zwiers L.-H."/>
            <person name="Turgeon B."/>
            <person name="Goodwin S."/>
            <person name="Spatafora J."/>
            <person name="Crous P."/>
            <person name="Grigoriev I."/>
        </authorList>
    </citation>
    <scope>NUCLEOTIDE SEQUENCE</scope>
    <source>
        <strain evidence="1">CBS 113979</strain>
    </source>
</reference>
<protein>
    <submittedName>
        <fullName evidence="1">Uncharacterized protein</fullName>
    </submittedName>
</protein>